<dbReference type="OrthoDB" id="2985542at2"/>
<evidence type="ECO:0000259" key="2">
    <source>
        <dbReference type="Pfam" id="PF00905"/>
    </source>
</evidence>
<name>A0A844FFQ8_9FIRM</name>
<protein>
    <submittedName>
        <fullName evidence="3">Penicillin-binding protein 2</fullName>
    </submittedName>
</protein>
<feature type="domain" description="Penicillin-binding protein transpeptidase" evidence="2">
    <location>
        <begin position="234"/>
        <end position="538"/>
    </location>
</feature>
<evidence type="ECO:0000313" key="4">
    <source>
        <dbReference type="Proteomes" id="UP000462760"/>
    </source>
</evidence>
<dbReference type="InterPro" id="IPR050515">
    <property type="entry name" value="Beta-lactam/transpept"/>
</dbReference>
<dbReference type="GO" id="GO:0005886">
    <property type="term" value="C:plasma membrane"/>
    <property type="evidence" value="ECO:0007669"/>
    <property type="project" value="TreeGrafter"/>
</dbReference>
<dbReference type="RefSeq" id="WP_154483379.1">
    <property type="nucleotide sequence ID" value="NZ_JBCLQA010000002.1"/>
</dbReference>
<reference evidence="3 4" key="1">
    <citation type="submission" date="2019-08" db="EMBL/GenBank/DDBJ databases">
        <title>In-depth cultivation of the pig gut microbiome towards novel bacterial diversity and tailored functional studies.</title>
        <authorList>
            <person name="Wylensek D."/>
            <person name="Hitch T.C.A."/>
            <person name="Clavel T."/>
        </authorList>
    </citation>
    <scope>NUCLEOTIDE SEQUENCE [LARGE SCALE GENOMIC DNA]</scope>
    <source>
        <strain evidence="3 4">Med78-601-WT-4W-RMD-3</strain>
    </source>
</reference>
<dbReference type="AlphaFoldDB" id="A0A844FFQ8"/>
<dbReference type="GO" id="GO:0008658">
    <property type="term" value="F:penicillin binding"/>
    <property type="evidence" value="ECO:0007669"/>
    <property type="project" value="InterPro"/>
</dbReference>
<comment type="caution">
    <text evidence="3">The sequence shown here is derived from an EMBL/GenBank/DDBJ whole genome shotgun (WGS) entry which is preliminary data.</text>
</comment>
<sequence>MGKYSKNITHNRIFKSAFFIFLIFMLLLSRLYWIQIIKSKEYKLAALKQRGKEMGIYPSRGTIYDRNLIPLTNRDKVPTLFFVKDYVLENEEAMDFMKDVSKKSNNVKKDNSKIGEIELNRSLENEILPKGIFFAEKTLRYNQKNLLSHVIGYTKKTENKGESGIEKTFDDVLKKENIGSIYFEIDNKNNPILGGGYALVDNEKAKRPSNVQLTIDYHIQKIVEKAMDEEGRKGSVIVSDVESGDIVAMASRPNFNQEEVDDFLNRGDMELYNKGVQVSYPPGSLFKIVVLLAALEEDPSIINENFYCNGFEEINDVIIKCNKDEGHGKLSMKEAFAKSCNSTFIQLGERVGSEKIIDMARRLGYGEKINIGLMEEVKGNLPEGEEIKGPSIGNISIGQGSVEVTPLQVTNMMMILANEGIQKDLSIIKGIVTDNGNMMKKFNREKDEKILPKKHCEIVNEYMNEVTISGTARTINLEDIGGAVGKTGSAQAVLNGRNAVHGWFAGYFPRKNPKYVITVFVEDNYSGSKDALPIFEKVSREIYEKNR</sequence>
<organism evidence="3 4">
    <name type="scientific">Anaerosalibacter bizertensis</name>
    <dbReference type="NCBI Taxonomy" id="932217"/>
    <lineage>
        <taxon>Bacteria</taxon>
        <taxon>Bacillati</taxon>
        <taxon>Bacillota</taxon>
        <taxon>Tissierellia</taxon>
        <taxon>Tissierellales</taxon>
        <taxon>Sporanaerobacteraceae</taxon>
        <taxon>Anaerosalibacter</taxon>
    </lineage>
</organism>
<gene>
    <name evidence="3" type="ORF">FYJ27_03745</name>
</gene>
<accession>A0A844FFQ8</accession>
<dbReference type="Pfam" id="PF00905">
    <property type="entry name" value="Transpeptidase"/>
    <property type="match status" value="1"/>
</dbReference>
<dbReference type="Gene3D" id="3.40.710.10">
    <property type="entry name" value="DD-peptidase/beta-lactamase superfamily"/>
    <property type="match status" value="1"/>
</dbReference>
<evidence type="ECO:0000256" key="1">
    <source>
        <dbReference type="SAM" id="Phobius"/>
    </source>
</evidence>
<dbReference type="InterPro" id="IPR001460">
    <property type="entry name" value="PCN-bd_Tpept"/>
</dbReference>
<dbReference type="InterPro" id="IPR012338">
    <property type="entry name" value="Beta-lactam/transpept-like"/>
</dbReference>
<dbReference type="SUPFAM" id="SSF56601">
    <property type="entry name" value="beta-lactamase/transpeptidase-like"/>
    <property type="match status" value="1"/>
</dbReference>
<evidence type="ECO:0000313" key="3">
    <source>
        <dbReference type="EMBL" id="MSS42847.1"/>
    </source>
</evidence>
<dbReference type="EMBL" id="VULR01000004">
    <property type="protein sequence ID" value="MSS42847.1"/>
    <property type="molecule type" value="Genomic_DNA"/>
</dbReference>
<keyword evidence="1" id="KW-0812">Transmembrane</keyword>
<keyword evidence="1" id="KW-1133">Transmembrane helix</keyword>
<dbReference type="PANTHER" id="PTHR30627">
    <property type="entry name" value="PEPTIDOGLYCAN D,D-TRANSPEPTIDASE"/>
    <property type="match status" value="1"/>
</dbReference>
<proteinExistence type="predicted"/>
<keyword evidence="1" id="KW-0472">Membrane</keyword>
<dbReference type="GO" id="GO:0071555">
    <property type="term" value="P:cell wall organization"/>
    <property type="evidence" value="ECO:0007669"/>
    <property type="project" value="TreeGrafter"/>
</dbReference>
<dbReference type="Gene3D" id="3.90.1310.10">
    <property type="entry name" value="Penicillin-binding protein 2a (Domain 2)"/>
    <property type="match status" value="1"/>
</dbReference>
<dbReference type="SUPFAM" id="SSF56519">
    <property type="entry name" value="Penicillin binding protein dimerisation domain"/>
    <property type="match status" value="1"/>
</dbReference>
<feature type="transmembrane region" description="Helical" evidence="1">
    <location>
        <begin position="12"/>
        <end position="33"/>
    </location>
</feature>
<dbReference type="InterPro" id="IPR036138">
    <property type="entry name" value="PBP_dimer_sf"/>
</dbReference>
<dbReference type="Proteomes" id="UP000462760">
    <property type="component" value="Unassembled WGS sequence"/>
</dbReference>